<dbReference type="GO" id="GO:0003823">
    <property type="term" value="F:antigen binding"/>
    <property type="evidence" value="ECO:0007669"/>
    <property type="project" value="TreeGrafter"/>
</dbReference>
<feature type="chain" id="PRO_5007585082" evidence="14">
    <location>
        <begin position="21"/>
        <end position="374"/>
    </location>
</feature>
<feature type="region of interest" description="Disordered" evidence="13">
    <location>
        <begin position="63"/>
        <end position="107"/>
    </location>
</feature>
<evidence type="ECO:0000313" key="17">
    <source>
        <dbReference type="Proteomes" id="UP000050525"/>
    </source>
</evidence>
<dbReference type="InterPro" id="IPR008160">
    <property type="entry name" value="Collagen"/>
</dbReference>
<dbReference type="GO" id="GO:0005615">
    <property type="term" value="C:extracellular space"/>
    <property type="evidence" value="ECO:0007669"/>
    <property type="project" value="TreeGrafter"/>
</dbReference>
<dbReference type="PANTHER" id="PTHR19143:SF433">
    <property type="entry name" value="FICOLIN-2"/>
    <property type="match status" value="1"/>
</dbReference>
<keyword evidence="11" id="KW-1015">Disulfide bond</keyword>
<keyword evidence="2" id="KW-0964">Secreted</keyword>
<evidence type="ECO:0000256" key="7">
    <source>
        <dbReference type="ARBA" id="ARBA00022737"/>
    </source>
</evidence>
<keyword evidence="3" id="KW-0399">Innate immunity</keyword>
<evidence type="ECO:0000256" key="5">
    <source>
        <dbReference type="ARBA" id="ARBA00022729"/>
    </source>
</evidence>
<evidence type="ECO:0000256" key="2">
    <source>
        <dbReference type="ARBA" id="ARBA00022525"/>
    </source>
</evidence>
<keyword evidence="17" id="KW-1185">Reference proteome</keyword>
<dbReference type="eggNOG" id="KOG2579">
    <property type="taxonomic scope" value="Eukaryota"/>
</dbReference>
<dbReference type="InterPro" id="IPR014716">
    <property type="entry name" value="Fibrinogen_a/b/g_C_1"/>
</dbReference>
<accession>A0A151MF31</accession>
<evidence type="ECO:0000256" key="6">
    <source>
        <dbReference type="ARBA" id="ARBA00022734"/>
    </source>
</evidence>
<evidence type="ECO:0000256" key="8">
    <source>
        <dbReference type="ARBA" id="ARBA00022837"/>
    </source>
</evidence>
<dbReference type="Pfam" id="PF00147">
    <property type="entry name" value="Fibrinogen_C"/>
    <property type="match status" value="1"/>
</dbReference>
<dbReference type="EMBL" id="AKHW03006215">
    <property type="protein sequence ID" value="KYO23134.1"/>
    <property type="molecule type" value="Genomic_DNA"/>
</dbReference>
<dbReference type="InterPro" id="IPR002181">
    <property type="entry name" value="Fibrinogen_a/b/g_C_dom"/>
</dbReference>
<keyword evidence="7" id="KW-0677">Repeat</keyword>
<dbReference type="STRING" id="8496.A0A151MF31"/>
<keyword evidence="10" id="KW-0176">Collagen</keyword>
<evidence type="ECO:0000256" key="4">
    <source>
        <dbReference type="ARBA" id="ARBA00022723"/>
    </source>
</evidence>
<evidence type="ECO:0000256" key="10">
    <source>
        <dbReference type="ARBA" id="ARBA00023119"/>
    </source>
</evidence>
<evidence type="ECO:0000256" key="14">
    <source>
        <dbReference type="SAM" id="SignalP"/>
    </source>
</evidence>
<name>A0A151MF31_ALLMI</name>
<keyword evidence="5 14" id="KW-0732">Signal</keyword>
<feature type="domain" description="Fibrinogen C-terminal" evidence="15">
    <location>
        <begin position="115"/>
        <end position="341"/>
    </location>
</feature>
<keyword evidence="4" id="KW-0479">Metal-binding</keyword>
<dbReference type="Pfam" id="PF01391">
    <property type="entry name" value="Collagen"/>
    <property type="match status" value="1"/>
</dbReference>
<evidence type="ECO:0000256" key="3">
    <source>
        <dbReference type="ARBA" id="ARBA00022588"/>
    </source>
</evidence>
<keyword evidence="9" id="KW-0391">Immunity</keyword>
<proteinExistence type="predicted"/>
<dbReference type="PROSITE" id="PS00514">
    <property type="entry name" value="FIBRINOGEN_C_1"/>
    <property type="match status" value="1"/>
</dbReference>
<comment type="caution">
    <text evidence="16">The sequence shown here is derived from an EMBL/GenBank/DDBJ whole genome shotgun (WGS) entry which is preliminary data.</text>
</comment>
<dbReference type="Gene3D" id="3.90.215.10">
    <property type="entry name" value="Gamma Fibrinogen, chain A, domain 1"/>
    <property type="match status" value="1"/>
</dbReference>
<dbReference type="InterPro" id="IPR020837">
    <property type="entry name" value="Fibrinogen_CS"/>
</dbReference>
<dbReference type="PROSITE" id="PS51406">
    <property type="entry name" value="FIBRINOGEN_C_2"/>
    <property type="match status" value="1"/>
</dbReference>
<evidence type="ECO:0000256" key="1">
    <source>
        <dbReference type="ARBA" id="ARBA00004613"/>
    </source>
</evidence>
<organism evidence="16 17">
    <name type="scientific">Alligator mississippiensis</name>
    <name type="common">American alligator</name>
    <dbReference type="NCBI Taxonomy" id="8496"/>
    <lineage>
        <taxon>Eukaryota</taxon>
        <taxon>Metazoa</taxon>
        <taxon>Chordata</taxon>
        <taxon>Craniata</taxon>
        <taxon>Vertebrata</taxon>
        <taxon>Euteleostomi</taxon>
        <taxon>Archelosauria</taxon>
        <taxon>Archosauria</taxon>
        <taxon>Crocodylia</taxon>
        <taxon>Alligatoridae</taxon>
        <taxon>Alligatorinae</taxon>
        <taxon>Alligator</taxon>
    </lineage>
</organism>
<feature type="signal peptide" evidence="14">
    <location>
        <begin position="1"/>
        <end position="20"/>
    </location>
</feature>
<dbReference type="GO" id="GO:0046872">
    <property type="term" value="F:metal ion binding"/>
    <property type="evidence" value="ECO:0007669"/>
    <property type="project" value="UniProtKB-KW"/>
</dbReference>
<dbReference type="FunFam" id="3.90.215.10:FF:000001">
    <property type="entry name" value="Tenascin isoform 1"/>
    <property type="match status" value="1"/>
</dbReference>
<evidence type="ECO:0000256" key="9">
    <source>
        <dbReference type="ARBA" id="ARBA00022859"/>
    </source>
</evidence>
<gene>
    <name evidence="16" type="ORF">Y1Q_0005582</name>
</gene>
<dbReference type="SMART" id="SM00186">
    <property type="entry name" value="FBG"/>
    <property type="match status" value="1"/>
</dbReference>
<dbReference type="InterPro" id="IPR050373">
    <property type="entry name" value="Fibrinogen_C-term_domain"/>
</dbReference>
<dbReference type="GO" id="GO:0001867">
    <property type="term" value="P:complement activation, lectin pathway"/>
    <property type="evidence" value="ECO:0007669"/>
    <property type="project" value="TreeGrafter"/>
</dbReference>
<dbReference type="PANTHER" id="PTHR19143">
    <property type="entry name" value="FIBRINOGEN/TENASCIN/ANGIOPOEITIN"/>
    <property type="match status" value="1"/>
</dbReference>
<keyword evidence="12" id="KW-0325">Glycoprotein</keyword>
<evidence type="ECO:0000256" key="11">
    <source>
        <dbReference type="ARBA" id="ARBA00023157"/>
    </source>
</evidence>
<evidence type="ECO:0000313" key="16">
    <source>
        <dbReference type="EMBL" id="KYO23134.1"/>
    </source>
</evidence>
<dbReference type="GO" id="GO:0005102">
    <property type="term" value="F:signaling receptor binding"/>
    <property type="evidence" value="ECO:0007669"/>
    <property type="project" value="TreeGrafter"/>
</dbReference>
<dbReference type="GO" id="GO:0030246">
    <property type="term" value="F:carbohydrate binding"/>
    <property type="evidence" value="ECO:0007669"/>
    <property type="project" value="UniProtKB-KW"/>
</dbReference>
<evidence type="ECO:0000256" key="13">
    <source>
        <dbReference type="SAM" id="MobiDB-lite"/>
    </source>
</evidence>
<dbReference type="CDD" id="cd00087">
    <property type="entry name" value="FReD"/>
    <property type="match status" value="1"/>
</dbReference>
<dbReference type="SUPFAM" id="SSF56496">
    <property type="entry name" value="Fibrinogen C-terminal domain-like"/>
    <property type="match status" value="1"/>
</dbReference>
<evidence type="ECO:0000259" key="15">
    <source>
        <dbReference type="PROSITE" id="PS51406"/>
    </source>
</evidence>
<dbReference type="AlphaFoldDB" id="A0A151MF31"/>
<dbReference type="GO" id="GO:0097367">
    <property type="term" value="F:carbohydrate derivative binding"/>
    <property type="evidence" value="ECO:0007669"/>
    <property type="project" value="TreeGrafter"/>
</dbReference>
<protein>
    <submittedName>
        <fullName evidence="16">Ficolin-2-like</fullName>
    </submittedName>
</protein>
<comment type="subcellular location">
    <subcellularLocation>
        <location evidence="1">Secreted</location>
    </subcellularLocation>
</comment>
<keyword evidence="8" id="KW-0106">Calcium</keyword>
<reference evidence="16 17" key="1">
    <citation type="journal article" date="2012" name="Genome Biol.">
        <title>Sequencing three crocodilian genomes to illuminate the evolution of archosaurs and amniotes.</title>
        <authorList>
            <person name="St John J.A."/>
            <person name="Braun E.L."/>
            <person name="Isberg S.R."/>
            <person name="Miles L.G."/>
            <person name="Chong A.Y."/>
            <person name="Gongora J."/>
            <person name="Dalzell P."/>
            <person name="Moran C."/>
            <person name="Bed'hom B."/>
            <person name="Abzhanov A."/>
            <person name="Burgess S.C."/>
            <person name="Cooksey A.M."/>
            <person name="Castoe T.A."/>
            <person name="Crawford N.G."/>
            <person name="Densmore L.D."/>
            <person name="Drew J.C."/>
            <person name="Edwards S.V."/>
            <person name="Faircloth B.C."/>
            <person name="Fujita M.K."/>
            <person name="Greenwold M.J."/>
            <person name="Hoffmann F.G."/>
            <person name="Howard J.M."/>
            <person name="Iguchi T."/>
            <person name="Janes D.E."/>
            <person name="Khan S.Y."/>
            <person name="Kohno S."/>
            <person name="de Koning A.J."/>
            <person name="Lance S.L."/>
            <person name="McCarthy F.M."/>
            <person name="McCormack J.E."/>
            <person name="Merchant M.E."/>
            <person name="Peterson D.G."/>
            <person name="Pollock D.D."/>
            <person name="Pourmand N."/>
            <person name="Raney B.J."/>
            <person name="Roessler K.A."/>
            <person name="Sanford J.R."/>
            <person name="Sawyer R.H."/>
            <person name="Schmidt C.J."/>
            <person name="Triplett E.W."/>
            <person name="Tuberville T.D."/>
            <person name="Venegas-Anaya M."/>
            <person name="Howard J.T."/>
            <person name="Jarvis E.D."/>
            <person name="Guillette L.J.Jr."/>
            <person name="Glenn T.C."/>
            <person name="Green R.E."/>
            <person name="Ray D.A."/>
        </authorList>
    </citation>
    <scope>NUCLEOTIDE SEQUENCE [LARGE SCALE GENOMIC DNA]</scope>
    <source>
        <strain evidence="16">KSC_2009_1</strain>
    </source>
</reference>
<dbReference type="GO" id="GO:0005581">
    <property type="term" value="C:collagen trimer"/>
    <property type="evidence" value="ECO:0007669"/>
    <property type="project" value="UniProtKB-KW"/>
</dbReference>
<dbReference type="NCBIfam" id="NF040941">
    <property type="entry name" value="GGGWT_bact"/>
    <property type="match status" value="1"/>
</dbReference>
<dbReference type="Gene3D" id="4.10.530.10">
    <property type="entry name" value="Gamma-fibrinogen Carboxyl Terminal Fragment, domain 2"/>
    <property type="match status" value="1"/>
</dbReference>
<keyword evidence="6" id="KW-0430">Lectin</keyword>
<evidence type="ECO:0000256" key="12">
    <source>
        <dbReference type="ARBA" id="ARBA00023180"/>
    </source>
</evidence>
<dbReference type="Proteomes" id="UP000050525">
    <property type="component" value="Unassembled WGS sequence"/>
</dbReference>
<sequence>MERAAQQTLLALLCLAIAYCMDEETCAEVKITGLTGDEKVTVLRGFPGAPGVIGPRGEHGLLGHKGERGPPGPPGMMGPKGKTGEKGDPGEMGPRGDTGNPGPVPNISKKDVEEILCVKGAKDCKELLMRGEVLSGWYTIYRNACIAMEVFCDMQTDQGGWIVFQRRKDGSVNFFHDWNKYKRGFGNKMTEFWLGNDNIHLLTSKGTNQLRIDLQGFDNKFTFAKYESFKILDASQNYKLVLGKFLEGNAGDSLSYHNGMPFSTKDNPADNKCTKTHKGAWWYKSCIESNLNGIYRGTNKSSVGDGINWKTGKVTEHVTHRELRWKWLRQKSASRLPKPLWYEFQSRKKSTEPSTRLWKTCNTTRWTQRARTAI</sequence>
<dbReference type="InterPro" id="IPR036056">
    <property type="entry name" value="Fibrinogen-like_C"/>
</dbReference>